<evidence type="ECO:0000313" key="3">
    <source>
        <dbReference type="EMBL" id="MDV0441388.1"/>
    </source>
</evidence>
<dbReference type="GO" id="GO:0008234">
    <property type="term" value="F:cysteine-type peptidase activity"/>
    <property type="evidence" value="ECO:0007669"/>
    <property type="project" value="InterPro"/>
</dbReference>
<proteinExistence type="inferred from homology"/>
<evidence type="ECO:0000256" key="1">
    <source>
        <dbReference type="ARBA" id="ARBA00008455"/>
    </source>
</evidence>
<evidence type="ECO:0000313" key="4">
    <source>
        <dbReference type="Proteomes" id="UP001273136"/>
    </source>
</evidence>
<dbReference type="EMBL" id="JAWDKA010000003">
    <property type="protein sequence ID" value="MDV0441388.1"/>
    <property type="molecule type" value="Genomic_DNA"/>
</dbReference>
<dbReference type="RefSeq" id="WP_338093788.1">
    <property type="nucleotide sequence ID" value="NZ_JAWDKA010000003.1"/>
</dbReference>
<dbReference type="AlphaFoldDB" id="A0AAE4MD92"/>
<dbReference type="PANTHER" id="PTHR12411">
    <property type="entry name" value="CYSTEINE PROTEASE FAMILY C1-RELATED"/>
    <property type="match status" value="1"/>
</dbReference>
<sequence length="455" mass="50097">MIRRLLVLFLLFIIITSPTVVASPASFDLRELHAVTFAKSQGDANTCWAFGVVNAAESNIITKGLADADSLDLSELHLAYFAYNRDEVSVDAVQEGLEGLRGDFISLSDEKSYLEAGGNELFAAFVLASWFGFVNESIAPYENISALDSSLAHAANSYYLVNSSWLKFSEPDAIKRMMMKTGAASVGLYSNDSYYRNDTFAYYCFDHADSSHTVGLVGWDDNFSRENFTVVPPGDGAWLMKNSWGPEFGDNGFFWVSYYDTSLDNAVFYDVVPAETFDHNYQYDGGILPTSMPVASNGSDEITVSAANIFTAKGYESLRAVSFFTFNKNVSYDIFVSINGVKFGSALKRVVSGTAETPGYHTIPLPRPLLLRPNESFAVTVTLRAEADTSDFFENPGLSLPLDLTQRHQIFISTSVSEENQSYLFDEDEGAWTDIGAHGDVNVRIKAFTVDAGTR</sequence>
<dbReference type="CDD" id="cd02619">
    <property type="entry name" value="Peptidase_C1"/>
    <property type="match status" value="1"/>
</dbReference>
<dbReference type="SMART" id="SM00645">
    <property type="entry name" value="Pept_C1"/>
    <property type="match status" value="1"/>
</dbReference>
<dbReference type="Pfam" id="PF00112">
    <property type="entry name" value="Peptidase_C1"/>
    <property type="match status" value="2"/>
</dbReference>
<accession>A0AAE4MD92</accession>
<dbReference type="Gene3D" id="3.90.70.10">
    <property type="entry name" value="Cysteine proteinases"/>
    <property type="match status" value="1"/>
</dbReference>
<dbReference type="Proteomes" id="UP001273136">
    <property type="component" value="Unassembled WGS sequence"/>
</dbReference>
<dbReference type="GO" id="GO:0006508">
    <property type="term" value="P:proteolysis"/>
    <property type="evidence" value="ECO:0007669"/>
    <property type="project" value="InterPro"/>
</dbReference>
<dbReference type="InterPro" id="IPR040528">
    <property type="entry name" value="Lectin-like"/>
</dbReference>
<evidence type="ECO:0000259" key="2">
    <source>
        <dbReference type="SMART" id="SM00645"/>
    </source>
</evidence>
<dbReference type="Pfam" id="PF18560">
    <property type="entry name" value="Lectin_like"/>
    <property type="match status" value="1"/>
</dbReference>
<reference evidence="3" key="1">
    <citation type="submission" date="2023-06" db="EMBL/GenBank/DDBJ databases">
        <title>Genome sequence of Methancorpusculaceae sp. Ag1.</title>
        <authorList>
            <person name="Protasov E."/>
            <person name="Platt K."/>
            <person name="Poehlein A."/>
            <person name="Daniel R."/>
            <person name="Brune A."/>
        </authorList>
    </citation>
    <scope>NUCLEOTIDE SEQUENCE</scope>
    <source>
        <strain evidence="3">Ag1</strain>
    </source>
</reference>
<gene>
    <name evidence="3" type="ORF">McpAg1_05740</name>
</gene>
<comment type="caution">
    <text evidence="3">The sequence shown here is derived from an EMBL/GenBank/DDBJ whole genome shotgun (WGS) entry which is preliminary data.</text>
</comment>
<feature type="domain" description="Peptidase C1A papain C-terminal" evidence="2">
    <location>
        <begin position="23"/>
        <end position="271"/>
    </location>
</feature>
<dbReference type="InterPro" id="IPR000668">
    <property type="entry name" value="Peptidase_C1A_C"/>
</dbReference>
<keyword evidence="4" id="KW-1185">Reference proteome</keyword>
<protein>
    <recommendedName>
        <fullName evidence="2">Peptidase C1A papain C-terminal domain-containing protein</fullName>
    </recommendedName>
</protein>
<dbReference type="InterPro" id="IPR038765">
    <property type="entry name" value="Papain-like_cys_pep_sf"/>
</dbReference>
<comment type="similarity">
    <text evidence="1">Belongs to the peptidase C1 family.</text>
</comment>
<dbReference type="InterPro" id="IPR013128">
    <property type="entry name" value="Peptidase_C1A"/>
</dbReference>
<name>A0AAE4MD92_9EURY</name>
<organism evidence="3 4">
    <name type="scientific">Methanorbis furvi</name>
    <dbReference type="NCBI Taxonomy" id="3028299"/>
    <lineage>
        <taxon>Archaea</taxon>
        <taxon>Methanobacteriati</taxon>
        <taxon>Methanobacteriota</taxon>
        <taxon>Stenosarchaea group</taxon>
        <taxon>Methanomicrobia</taxon>
        <taxon>Methanomicrobiales</taxon>
        <taxon>Methanocorpusculaceae</taxon>
        <taxon>Methanorbis</taxon>
    </lineage>
</organism>
<dbReference type="SUPFAM" id="SSF54001">
    <property type="entry name" value="Cysteine proteinases"/>
    <property type="match status" value="1"/>
</dbReference>